<sequence>MNSNTYTRNEALCFIYMLDFTPSNIRVCKEAIEKAKVEICYQKDARFPILLPKFTFEKAAKVGIVSGYPEEIDDDVGMM</sequence>
<dbReference type="Proteomes" id="UP000053815">
    <property type="component" value="Unassembled WGS sequence"/>
</dbReference>
<gene>
    <name evidence="1" type="ORF">MAM1_0065d03948</name>
</gene>
<dbReference type="EMBL" id="DF836354">
    <property type="protein sequence ID" value="GAN04488.1"/>
    <property type="molecule type" value="Genomic_DNA"/>
</dbReference>
<keyword evidence="2" id="KW-1185">Reference proteome</keyword>
<accession>A0A0C9MR51</accession>
<organism evidence="1">
    <name type="scientific">Mucor ambiguus</name>
    <dbReference type="NCBI Taxonomy" id="91626"/>
    <lineage>
        <taxon>Eukaryota</taxon>
        <taxon>Fungi</taxon>
        <taxon>Fungi incertae sedis</taxon>
        <taxon>Mucoromycota</taxon>
        <taxon>Mucoromycotina</taxon>
        <taxon>Mucoromycetes</taxon>
        <taxon>Mucorales</taxon>
        <taxon>Mucorineae</taxon>
        <taxon>Mucoraceae</taxon>
        <taxon>Mucor</taxon>
    </lineage>
</organism>
<evidence type="ECO:0000313" key="2">
    <source>
        <dbReference type="Proteomes" id="UP000053815"/>
    </source>
</evidence>
<name>A0A0C9MR51_9FUNG</name>
<dbReference type="OrthoDB" id="2263870at2759"/>
<evidence type="ECO:0000313" key="1">
    <source>
        <dbReference type="EMBL" id="GAN04488.1"/>
    </source>
</evidence>
<reference evidence="1" key="1">
    <citation type="submission" date="2014-09" db="EMBL/GenBank/DDBJ databases">
        <title>Draft genome sequence of an oleaginous Mucoromycotina fungus Mucor ambiguus NBRC6742.</title>
        <authorList>
            <person name="Takeda I."/>
            <person name="Yamane N."/>
            <person name="Morita T."/>
            <person name="Tamano K."/>
            <person name="Machida M."/>
            <person name="Baker S."/>
            <person name="Koike H."/>
        </authorList>
    </citation>
    <scope>NUCLEOTIDE SEQUENCE</scope>
    <source>
        <strain evidence="1">NBRC 6742</strain>
    </source>
</reference>
<protein>
    <submittedName>
        <fullName evidence="1">Uncharacterized protein</fullName>
    </submittedName>
</protein>
<proteinExistence type="predicted"/>
<dbReference type="AlphaFoldDB" id="A0A0C9MR51"/>